<gene>
    <name evidence="2" type="ORF">SAMN04489718_1957</name>
</gene>
<evidence type="ECO:0000256" key="1">
    <source>
        <dbReference type="SAM" id="MobiDB-lite"/>
    </source>
</evidence>
<accession>A0A1H1D8Y5</accession>
<dbReference type="AlphaFoldDB" id="A0A1H1D8Y5"/>
<dbReference type="EMBL" id="FNKO01000002">
    <property type="protein sequence ID" value="SDQ72870.1"/>
    <property type="molecule type" value="Genomic_DNA"/>
</dbReference>
<protein>
    <submittedName>
        <fullName evidence="2">Uncharacterized protein</fullName>
    </submittedName>
</protein>
<organism evidence="2 3">
    <name type="scientific">Actinopolyspora saharensis</name>
    <dbReference type="NCBI Taxonomy" id="995062"/>
    <lineage>
        <taxon>Bacteria</taxon>
        <taxon>Bacillati</taxon>
        <taxon>Actinomycetota</taxon>
        <taxon>Actinomycetes</taxon>
        <taxon>Actinopolysporales</taxon>
        <taxon>Actinopolysporaceae</taxon>
        <taxon>Actinopolyspora</taxon>
    </lineage>
</organism>
<evidence type="ECO:0000313" key="2">
    <source>
        <dbReference type="EMBL" id="SDQ72870.1"/>
    </source>
</evidence>
<proteinExistence type="predicted"/>
<reference evidence="3" key="1">
    <citation type="submission" date="2016-10" db="EMBL/GenBank/DDBJ databases">
        <authorList>
            <person name="Varghese N."/>
            <person name="Submissions S."/>
        </authorList>
    </citation>
    <scope>NUCLEOTIDE SEQUENCE [LARGE SCALE GENOMIC DNA]</scope>
    <source>
        <strain evidence="3">DSM 45459</strain>
    </source>
</reference>
<sequence length="67" mass="7642">MAPNGWYFCLKHRRVEAPGEVCRALNRLGPYSDRASAENALELAHRRTEQADESDRRWNDPSEGGDL</sequence>
<dbReference type="Proteomes" id="UP000199301">
    <property type="component" value="Unassembled WGS sequence"/>
</dbReference>
<keyword evidence="3" id="KW-1185">Reference proteome</keyword>
<evidence type="ECO:0000313" key="3">
    <source>
        <dbReference type="Proteomes" id="UP000199301"/>
    </source>
</evidence>
<feature type="region of interest" description="Disordered" evidence="1">
    <location>
        <begin position="39"/>
        <end position="67"/>
    </location>
</feature>
<dbReference type="OrthoDB" id="3268477at2"/>
<feature type="compositionally biased region" description="Basic and acidic residues" evidence="1">
    <location>
        <begin position="43"/>
        <end position="60"/>
    </location>
</feature>
<name>A0A1H1D8Y5_9ACTN</name>
<dbReference type="STRING" id="995062.SAMN04489718_1957"/>